<keyword evidence="9 12" id="KW-0472">Membrane</keyword>
<reference evidence="14" key="1">
    <citation type="journal article" date="2020" name="Nat. Commun.">
        <title>Genome assembly of wild tea tree DASZ reveals pedigree and selection history of tea varieties.</title>
        <authorList>
            <person name="Zhang W."/>
            <person name="Zhang Y."/>
            <person name="Qiu H."/>
            <person name="Guo Y."/>
            <person name="Wan H."/>
            <person name="Zhang X."/>
            <person name="Scossa F."/>
            <person name="Alseekh S."/>
            <person name="Zhang Q."/>
            <person name="Wang P."/>
            <person name="Xu L."/>
            <person name="Schmidt M.H."/>
            <person name="Jia X."/>
            <person name="Li D."/>
            <person name="Zhu A."/>
            <person name="Guo F."/>
            <person name="Chen W."/>
            <person name="Ni D."/>
            <person name="Usadel B."/>
            <person name="Fernie A.R."/>
            <person name="Wen W."/>
        </authorList>
    </citation>
    <scope>NUCLEOTIDE SEQUENCE [LARGE SCALE GENOMIC DNA]</scope>
    <source>
        <strain evidence="14">cv. G240</strain>
    </source>
</reference>
<evidence type="ECO:0000256" key="6">
    <source>
        <dbReference type="ARBA" id="ARBA00023002"/>
    </source>
</evidence>
<comment type="similarity">
    <text evidence="3 11">Belongs to the cytochrome P450 family.</text>
</comment>
<dbReference type="PANTHER" id="PTHR47943">
    <property type="entry name" value="CYTOCHROME P450 93A3-LIKE"/>
    <property type="match status" value="1"/>
</dbReference>
<accession>A0A7J7G0H0</accession>
<dbReference type="InterPro" id="IPR036396">
    <property type="entry name" value="Cyt_P450_sf"/>
</dbReference>
<dbReference type="PROSITE" id="PS00086">
    <property type="entry name" value="CYTOCHROME_P450"/>
    <property type="match status" value="1"/>
</dbReference>
<evidence type="ECO:0008006" key="15">
    <source>
        <dbReference type="Google" id="ProtNLM"/>
    </source>
</evidence>
<keyword evidence="12" id="KW-0812">Transmembrane</keyword>
<dbReference type="PRINTS" id="PR00385">
    <property type="entry name" value="P450"/>
</dbReference>
<dbReference type="InterPro" id="IPR017972">
    <property type="entry name" value="Cyt_P450_CS"/>
</dbReference>
<evidence type="ECO:0000256" key="5">
    <source>
        <dbReference type="ARBA" id="ARBA00022723"/>
    </source>
</evidence>
<keyword evidence="5 10" id="KW-0479">Metal-binding</keyword>
<dbReference type="FunFam" id="1.10.630.10:FF:000011">
    <property type="entry name" value="Cytochrome P450 83B1"/>
    <property type="match status" value="1"/>
</dbReference>
<dbReference type="Proteomes" id="UP000593564">
    <property type="component" value="Unassembled WGS sequence"/>
</dbReference>
<dbReference type="SUPFAM" id="SSF48264">
    <property type="entry name" value="Cytochrome P450"/>
    <property type="match status" value="1"/>
</dbReference>
<dbReference type="Gene3D" id="1.10.630.10">
    <property type="entry name" value="Cytochrome P450"/>
    <property type="match status" value="1"/>
</dbReference>
<evidence type="ECO:0000256" key="12">
    <source>
        <dbReference type="SAM" id="Phobius"/>
    </source>
</evidence>
<evidence type="ECO:0000313" key="13">
    <source>
        <dbReference type="EMBL" id="KAF5934119.1"/>
    </source>
</evidence>
<sequence length="522" mass="59159">MSPYTLAILSLLFGAIWWSFLHHLRRRKNSQKILPPGPWALPIIGNLHMIGTLPHRALEALSKKYGPIMLVQLGNIPTIVVSSPRAAELFLKTHDIVFASRPNIQTAKYLTYGNKGMAFTTYGSYWRNVRKLCALKLLSVGKIDGYGVMRREEMEALVRRLKVEAVTRAVVDLSEKVEGVIEDMTCKMVFGRSSDERFDLKAVVQKSLVILGAFNIADFVPILAPFDLQGLTRSIKEASKAIDTILEIIITEHEQDPARFHQTHDKKDFIDVMLSLMNNKSSKTTHDEPSYSIDRNNIKAIAVDMIVGAIDTSSTAIEWVMSEILTHPRVAQKLQQELMSVVGGERMVAETDLVKLEYLEMVIKETLRIHPVAPLLLPHESMEDIVIDGYFIPKNSRILVNSWAMGRDPCIWSDNVGEFLPERFINGHVDIRGRDFQLIPFGSGRRGCPGMHLGLTNIRLVVAQLMHCFDWELPNGMKPNELNMSEKFGLSLPRAKHLLAIPTYQKHKLQMRLVIDKMFKKF</sequence>
<comment type="cofactor">
    <cofactor evidence="1 10">
        <name>heme</name>
        <dbReference type="ChEBI" id="CHEBI:30413"/>
    </cofactor>
</comment>
<keyword evidence="4 10" id="KW-0349">Heme</keyword>
<dbReference type="GO" id="GO:0020037">
    <property type="term" value="F:heme binding"/>
    <property type="evidence" value="ECO:0007669"/>
    <property type="project" value="InterPro"/>
</dbReference>
<evidence type="ECO:0000256" key="2">
    <source>
        <dbReference type="ARBA" id="ARBA00004370"/>
    </source>
</evidence>
<organism evidence="13 14">
    <name type="scientific">Camellia sinensis</name>
    <name type="common">Tea plant</name>
    <name type="synonym">Thea sinensis</name>
    <dbReference type="NCBI Taxonomy" id="4442"/>
    <lineage>
        <taxon>Eukaryota</taxon>
        <taxon>Viridiplantae</taxon>
        <taxon>Streptophyta</taxon>
        <taxon>Embryophyta</taxon>
        <taxon>Tracheophyta</taxon>
        <taxon>Spermatophyta</taxon>
        <taxon>Magnoliopsida</taxon>
        <taxon>eudicotyledons</taxon>
        <taxon>Gunneridae</taxon>
        <taxon>Pentapetalae</taxon>
        <taxon>asterids</taxon>
        <taxon>Ericales</taxon>
        <taxon>Theaceae</taxon>
        <taxon>Camellia</taxon>
    </lineage>
</organism>
<evidence type="ECO:0000256" key="10">
    <source>
        <dbReference type="PIRSR" id="PIRSR602401-1"/>
    </source>
</evidence>
<gene>
    <name evidence="13" type="ORF">HYC85_030290</name>
</gene>
<keyword evidence="14" id="KW-1185">Reference proteome</keyword>
<evidence type="ECO:0000256" key="7">
    <source>
        <dbReference type="ARBA" id="ARBA00023004"/>
    </source>
</evidence>
<evidence type="ECO:0000256" key="4">
    <source>
        <dbReference type="ARBA" id="ARBA00022617"/>
    </source>
</evidence>
<evidence type="ECO:0000256" key="11">
    <source>
        <dbReference type="RuleBase" id="RU000461"/>
    </source>
</evidence>
<dbReference type="Pfam" id="PF00067">
    <property type="entry name" value="p450"/>
    <property type="match status" value="1"/>
</dbReference>
<evidence type="ECO:0000256" key="8">
    <source>
        <dbReference type="ARBA" id="ARBA00023033"/>
    </source>
</evidence>
<dbReference type="GO" id="GO:0004497">
    <property type="term" value="F:monooxygenase activity"/>
    <property type="evidence" value="ECO:0007669"/>
    <property type="project" value="UniProtKB-KW"/>
</dbReference>
<evidence type="ECO:0000256" key="3">
    <source>
        <dbReference type="ARBA" id="ARBA00010617"/>
    </source>
</evidence>
<dbReference type="InterPro" id="IPR001128">
    <property type="entry name" value="Cyt_P450"/>
</dbReference>
<keyword evidence="7 10" id="KW-0408">Iron</keyword>
<feature type="transmembrane region" description="Helical" evidence="12">
    <location>
        <begin position="6"/>
        <end position="24"/>
    </location>
</feature>
<dbReference type="AlphaFoldDB" id="A0A7J7G0H0"/>
<reference evidence="13 14" key="2">
    <citation type="submission" date="2020-07" db="EMBL/GenBank/DDBJ databases">
        <title>Genome assembly of wild tea tree DASZ reveals pedigree and selection history of tea varieties.</title>
        <authorList>
            <person name="Zhang W."/>
        </authorList>
    </citation>
    <scope>NUCLEOTIDE SEQUENCE [LARGE SCALE GENOMIC DNA]</scope>
    <source>
        <strain evidence="14">cv. G240</strain>
        <tissue evidence="13">Leaf</tissue>
    </source>
</reference>
<evidence type="ECO:0000313" key="14">
    <source>
        <dbReference type="Proteomes" id="UP000593564"/>
    </source>
</evidence>
<dbReference type="PRINTS" id="PR00463">
    <property type="entry name" value="EP450I"/>
</dbReference>
<dbReference type="CDD" id="cd11072">
    <property type="entry name" value="CYP71-like"/>
    <property type="match status" value="1"/>
</dbReference>
<comment type="subcellular location">
    <subcellularLocation>
        <location evidence="2">Membrane</location>
    </subcellularLocation>
</comment>
<keyword evidence="12" id="KW-1133">Transmembrane helix</keyword>
<dbReference type="EMBL" id="JACBKZ010000014">
    <property type="protein sequence ID" value="KAF5934119.1"/>
    <property type="molecule type" value="Genomic_DNA"/>
</dbReference>
<evidence type="ECO:0000256" key="1">
    <source>
        <dbReference type="ARBA" id="ARBA00001971"/>
    </source>
</evidence>
<dbReference type="InterPro" id="IPR002401">
    <property type="entry name" value="Cyt_P450_E_grp-I"/>
</dbReference>
<proteinExistence type="inferred from homology"/>
<dbReference type="GO" id="GO:0016020">
    <property type="term" value="C:membrane"/>
    <property type="evidence" value="ECO:0007669"/>
    <property type="project" value="UniProtKB-SubCell"/>
</dbReference>
<protein>
    <recommendedName>
        <fullName evidence="15">Cytochrome P450 CYP736A12-like</fullName>
    </recommendedName>
</protein>
<keyword evidence="6 11" id="KW-0560">Oxidoreductase</keyword>
<name>A0A7J7G0H0_CAMSI</name>
<dbReference type="PANTHER" id="PTHR47943:SF9">
    <property type="entry name" value="CYTOCHROME P450"/>
    <property type="match status" value="1"/>
</dbReference>
<dbReference type="GO" id="GO:0005506">
    <property type="term" value="F:iron ion binding"/>
    <property type="evidence" value="ECO:0007669"/>
    <property type="project" value="InterPro"/>
</dbReference>
<comment type="caution">
    <text evidence="13">The sequence shown here is derived from an EMBL/GenBank/DDBJ whole genome shotgun (WGS) entry which is preliminary data.</text>
</comment>
<keyword evidence="8 11" id="KW-0503">Monooxygenase</keyword>
<dbReference type="GO" id="GO:0016705">
    <property type="term" value="F:oxidoreductase activity, acting on paired donors, with incorporation or reduction of molecular oxygen"/>
    <property type="evidence" value="ECO:0007669"/>
    <property type="project" value="InterPro"/>
</dbReference>
<feature type="binding site" description="axial binding residue" evidence="10">
    <location>
        <position position="448"/>
    </location>
    <ligand>
        <name>heme</name>
        <dbReference type="ChEBI" id="CHEBI:30413"/>
    </ligand>
    <ligandPart>
        <name>Fe</name>
        <dbReference type="ChEBI" id="CHEBI:18248"/>
    </ligandPart>
</feature>
<evidence type="ECO:0000256" key="9">
    <source>
        <dbReference type="ARBA" id="ARBA00023136"/>
    </source>
</evidence>